<evidence type="ECO:0000313" key="4">
    <source>
        <dbReference type="Proteomes" id="UP000816034"/>
    </source>
</evidence>
<feature type="transmembrane region" description="Helical" evidence="1">
    <location>
        <begin position="776"/>
        <end position="798"/>
    </location>
</feature>
<keyword evidence="1" id="KW-0812">Transmembrane</keyword>
<protein>
    <recommendedName>
        <fullName evidence="5">Big-1 domain-containing protein</fullName>
    </recommendedName>
</protein>
<accession>A0AA88GEL3</accession>
<evidence type="ECO:0000313" key="3">
    <source>
        <dbReference type="EMBL" id="KAG2373438.1"/>
    </source>
</evidence>
<feature type="transmembrane region" description="Helical" evidence="1">
    <location>
        <begin position="693"/>
        <end position="721"/>
    </location>
</feature>
<sequence length="1042" mass="119640">MSSRLIPLLLLLFFTSLIVTIQADETSVEQQVVVSYIKIDTPTTSLESGSQLTGTVTAYDSNGNVAPLSGYSISIGAASSGATVQGTTRSTLQNGVANFAISITTSITSDVMLRAVLVYGSSYYSFTKNLRVNNRQGENKDFTEYWVGQWSVQPGCNPSTCCCMDGQVTATRSGLNLVQLESNVKGMCGGWPLTPSLPLSPITMLLFSSILLLQSFLLSHALSCPEQSSSLHHIFHESNIPLDKVENYMTLILNDSSGPSFSFDTHVNITSLSSDVESLIQKRGISFIASYLTAFVWRDVSNQFNIFTTQDLLQYLKKSSSSNEFNQLSPLMIGVEETVYPIFKKALEFFNLNLNALHVKQHIVTMYLCKPSQMFLESDILITSSSQFYRTINYYKTPLGNRKPTKTYISKSETQIDPWDFVPIRLVPLRIAFPGFKYHPLFSFGISNPFPFDNKYFVLNEIALARYFHFGNVSKEDLQFIQYLIPNINTENVVHDASFEIMMQNTRERFNISLYENNLAQYNLTTLTSILLPSLNLKQYDARIALFLGPDEFIFFGTDYWFVAVAFIYLVYFLFLFSMRAFRLPSIKRRLVIPYLPLLFILFELTQLFLWIPCQLIPKYLGEILVVFCICAYSCCILRFLYLRNLYRLISLRFNQTTQKKKRSSTMRREQQDEKHRWWPNVRKTLLFPMTGFVMSFCIIGVVSLVLSVVLTIHCLVSYFYVNYSMFVVMINVTFSVFILIATFLGVFIVALDAIRNRSILREKGIRRFLFFDDPLMVRIDLIFLSLIFILVIIVIIVNSVGGFNSNIIYMLRFLLHCIVMLISGGNVLVIELFTKCRRFVRNRWNNSSSQGNEPSQEPLQSELETLLLTNREFKELFEEYATKEMSLENLLCFQKIHLVLEKKGPNHVLSVEWMKQLDHDFIKSTGTYELNLSSETKKAFYQLMDRVVTLSQQENSTEPQTQNIALENVVHVPNGDTRVELGHENLRESDVSSMPTITDLKNVLMQDVMTNLTDTRYRLMETREYEEWWKVYRIQKASAIL</sequence>
<keyword evidence="1" id="KW-0472">Membrane</keyword>
<feature type="chain" id="PRO_5041701480" description="Big-1 domain-containing protein" evidence="2">
    <location>
        <begin position="24"/>
        <end position="1042"/>
    </location>
</feature>
<feature type="transmembrane region" description="Helical" evidence="1">
    <location>
        <begin position="810"/>
        <end position="834"/>
    </location>
</feature>
<dbReference type="GeneID" id="68104631"/>
<proteinExistence type="predicted"/>
<keyword evidence="2" id="KW-0732">Signal</keyword>
<feature type="transmembrane region" description="Helical" evidence="1">
    <location>
        <begin position="624"/>
        <end position="643"/>
    </location>
</feature>
<feature type="transmembrane region" description="Helical" evidence="1">
    <location>
        <begin position="560"/>
        <end position="579"/>
    </location>
</feature>
<organism evidence="3 4">
    <name type="scientific">Naegleria lovaniensis</name>
    <name type="common">Amoeba</name>
    <dbReference type="NCBI Taxonomy" id="51637"/>
    <lineage>
        <taxon>Eukaryota</taxon>
        <taxon>Discoba</taxon>
        <taxon>Heterolobosea</taxon>
        <taxon>Tetramitia</taxon>
        <taxon>Eutetramitia</taxon>
        <taxon>Vahlkampfiidae</taxon>
        <taxon>Naegleria</taxon>
    </lineage>
</organism>
<keyword evidence="4" id="KW-1185">Reference proteome</keyword>
<gene>
    <name evidence="3" type="ORF">C9374_012177</name>
</gene>
<keyword evidence="1" id="KW-1133">Transmembrane helix</keyword>
<dbReference type="AlphaFoldDB" id="A0AA88GEL3"/>
<feature type="signal peptide" evidence="2">
    <location>
        <begin position="1"/>
        <end position="23"/>
    </location>
</feature>
<reference evidence="3 4" key="1">
    <citation type="journal article" date="2018" name="BMC Genomics">
        <title>The genome of Naegleria lovaniensis, the basis for a comparative approach to unravel pathogenicity factors of the human pathogenic amoeba N. fowleri.</title>
        <authorList>
            <person name="Liechti N."/>
            <person name="Schurch N."/>
            <person name="Bruggmann R."/>
            <person name="Wittwer M."/>
        </authorList>
    </citation>
    <scope>NUCLEOTIDE SEQUENCE [LARGE SCALE GENOMIC DNA]</scope>
    <source>
        <strain evidence="3 4">ATCC 30569</strain>
    </source>
</reference>
<evidence type="ECO:0008006" key="5">
    <source>
        <dbReference type="Google" id="ProtNLM"/>
    </source>
</evidence>
<dbReference type="Proteomes" id="UP000816034">
    <property type="component" value="Unassembled WGS sequence"/>
</dbReference>
<feature type="transmembrane region" description="Helical" evidence="1">
    <location>
        <begin position="727"/>
        <end position="755"/>
    </location>
</feature>
<evidence type="ECO:0000256" key="2">
    <source>
        <dbReference type="SAM" id="SignalP"/>
    </source>
</evidence>
<dbReference type="RefSeq" id="XP_044542612.1">
    <property type="nucleotide sequence ID" value="XM_044687914.1"/>
</dbReference>
<dbReference type="Gene3D" id="1.10.167.10">
    <property type="entry name" value="Regulator of G-protein Signalling 4, domain 2"/>
    <property type="match status" value="1"/>
</dbReference>
<feature type="transmembrane region" description="Helical" evidence="1">
    <location>
        <begin position="591"/>
        <end position="612"/>
    </location>
</feature>
<evidence type="ECO:0000256" key="1">
    <source>
        <dbReference type="SAM" id="Phobius"/>
    </source>
</evidence>
<dbReference type="SUPFAM" id="SSF48097">
    <property type="entry name" value="Regulator of G-protein signaling, RGS"/>
    <property type="match status" value="1"/>
</dbReference>
<name>A0AA88GEL3_NAELO</name>
<dbReference type="InterPro" id="IPR044926">
    <property type="entry name" value="RGS_subdomain_2"/>
</dbReference>
<dbReference type="EMBL" id="PYSW02000055">
    <property type="protein sequence ID" value="KAG2373438.1"/>
    <property type="molecule type" value="Genomic_DNA"/>
</dbReference>
<dbReference type="InterPro" id="IPR036305">
    <property type="entry name" value="RGS_sf"/>
</dbReference>
<comment type="caution">
    <text evidence="3">The sequence shown here is derived from an EMBL/GenBank/DDBJ whole genome shotgun (WGS) entry which is preliminary data.</text>
</comment>